<evidence type="ECO:0000256" key="6">
    <source>
        <dbReference type="SAM" id="MobiDB-lite"/>
    </source>
</evidence>
<comment type="subcellular location">
    <subcellularLocation>
        <location evidence="1">Nucleus</location>
    </subcellularLocation>
</comment>
<keyword evidence="5" id="KW-0539">Nucleus</keyword>
<dbReference type="CDD" id="cd11454">
    <property type="entry name" value="bHLH_AtIND_like"/>
    <property type="match status" value="1"/>
</dbReference>
<protein>
    <recommendedName>
        <fullName evidence="7">BHLH domain-containing protein</fullName>
    </recommendedName>
</protein>
<dbReference type="GO" id="GO:0003677">
    <property type="term" value="F:DNA binding"/>
    <property type="evidence" value="ECO:0007669"/>
    <property type="project" value="UniProtKB-KW"/>
</dbReference>
<dbReference type="AlphaFoldDB" id="A0ABD3JZ00"/>
<evidence type="ECO:0000313" key="9">
    <source>
        <dbReference type="Proteomes" id="UP001634007"/>
    </source>
</evidence>
<keyword evidence="4" id="KW-0804">Transcription</keyword>
<feature type="compositionally biased region" description="Low complexity" evidence="6">
    <location>
        <begin position="242"/>
        <end position="260"/>
    </location>
</feature>
<evidence type="ECO:0000256" key="1">
    <source>
        <dbReference type="ARBA" id="ARBA00004123"/>
    </source>
</evidence>
<evidence type="ECO:0000256" key="3">
    <source>
        <dbReference type="ARBA" id="ARBA00023125"/>
    </source>
</evidence>
<evidence type="ECO:0000256" key="2">
    <source>
        <dbReference type="ARBA" id="ARBA00023015"/>
    </source>
</evidence>
<feature type="region of interest" description="Disordered" evidence="6">
    <location>
        <begin position="187"/>
        <end position="270"/>
    </location>
</feature>
<evidence type="ECO:0000313" key="8">
    <source>
        <dbReference type="EMBL" id="KAL3732965.1"/>
    </source>
</evidence>
<dbReference type="GO" id="GO:0048766">
    <property type="term" value="P:root hair initiation"/>
    <property type="evidence" value="ECO:0007669"/>
    <property type="project" value="UniProtKB-ARBA"/>
</dbReference>
<dbReference type="PANTHER" id="PTHR16223:SF274">
    <property type="entry name" value="TRANSCRIPTION FACTOR BHLH84"/>
    <property type="match status" value="1"/>
</dbReference>
<dbReference type="InterPro" id="IPR011598">
    <property type="entry name" value="bHLH_dom"/>
</dbReference>
<dbReference type="SMART" id="SM00353">
    <property type="entry name" value="HLH"/>
    <property type="match status" value="1"/>
</dbReference>
<dbReference type="GO" id="GO:0005634">
    <property type="term" value="C:nucleus"/>
    <property type="evidence" value="ECO:0007669"/>
    <property type="project" value="UniProtKB-SubCell"/>
</dbReference>
<proteinExistence type="predicted"/>
<comment type="caution">
    <text evidence="8">The sequence shown here is derived from an EMBL/GenBank/DDBJ whole genome shotgun (WGS) entry which is preliminary data.</text>
</comment>
<keyword evidence="9" id="KW-1185">Reference proteome</keyword>
<dbReference type="InterPro" id="IPR036638">
    <property type="entry name" value="HLH_DNA-bd_sf"/>
</dbReference>
<sequence>MDTVGASAYEEWDSVGLFASTEDLIDFTPYVLCQYPFSPEHDFQIPYFSINPQLNADFAGMSGSSHYPLVIPDSILQAVSQESSSFTGESHGHVASTCQGIGSNNHMPVANEISPYFDDFSDAFNTDVSFSNSFVSELSGTPMEEGACLKTMHSERRESLGNNQPEDVSMPLMQSQLKRRSSRLDNIHAGAGNSSCIDASENTKKRPRTSKNPREKIKGPRNVKKLLSDDTDGDESNIRPNGSSTCSSEDSDSGELSGELTPPSKTSTTLAENGNIRQIKASRGSATDPQSLYARKRRARINERLRILQNLIPNGTKVDISTMLEEAVHYVKFLQLQIKLLSSDAMWMYAPLAYNGMDLNLSQIILPQL</sequence>
<dbReference type="PANTHER" id="PTHR16223">
    <property type="entry name" value="TRANSCRIPTION FACTOR BHLH83-RELATED"/>
    <property type="match status" value="1"/>
</dbReference>
<feature type="domain" description="BHLH" evidence="7">
    <location>
        <begin position="285"/>
        <end position="334"/>
    </location>
</feature>
<organism evidence="8 9">
    <name type="scientific">Eucalyptus globulus</name>
    <name type="common">Tasmanian blue gum</name>
    <dbReference type="NCBI Taxonomy" id="34317"/>
    <lineage>
        <taxon>Eukaryota</taxon>
        <taxon>Viridiplantae</taxon>
        <taxon>Streptophyta</taxon>
        <taxon>Embryophyta</taxon>
        <taxon>Tracheophyta</taxon>
        <taxon>Spermatophyta</taxon>
        <taxon>Magnoliopsida</taxon>
        <taxon>eudicotyledons</taxon>
        <taxon>Gunneridae</taxon>
        <taxon>Pentapetalae</taxon>
        <taxon>rosids</taxon>
        <taxon>malvids</taxon>
        <taxon>Myrtales</taxon>
        <taxon>Myrtaceae</taxon>
        <taxon>Myrtoideae</taxon>
        <taxon>Eucalypteae</taxon>
        <taxon>Eucalyptus</taxon>
    </lineage>
</organism>
<dbReference type="Pfam" id="PF00010">
    <property type="entry name" value="HLH"/>
    <property type="match status" value="1"/>
</dbReference>
<dbReference type="Gene3D" id="4.10.280.10">
    <property type="entry name" value="Helix-loop-helix DNA-binding domain"/>
    <property type="match status" value="1"/>
</dbReference>
<keyword evidence="3" id="KW-0238">DNA-binding</keyword>
<gene>
    <name evidence="8" type="ORF">ACJRO7_022482</name>
</gene>
<name>A0ABD3JZ00_EUCGL</name>
<accession>A0ABD3JZ00</accession>
<dbReference type="Proteomes" id="UP001634007">
    <property type="component" value="Unassembled WGS sequence"/>
</dbReference>
<evidence type="ECO:0000256" key="4">
    <source>
        <dbReference type="ARBA" id="ARBA00023163"/>
    </source>
</evidence>
<evidence type="ECO:0000259" key="7">
    <source>
        <dbReference type="PROSITE" id="PS50888"/>
    </source>
</evidence>
<dbReference type="PROSITE" id="PS50888">
    <property type="entry name" value="BHLH"/>
    <property type="match status" value="1"/>
</dbReference>
<reference evidence="8 9" key="1">
    <citation type="submission" date="2024-11" db="EMBL/GenBank/DDBJ databases">
        <title>Chromosome-level genome assembly of Eucalyptus globulus Labill. provides insights into its genome evolution.</title>
        <authorList>
            <person name="Li X."/>
        </authorList>
    </citation>
    <scope>NUCLEOTIDE SEQUENCE [LARGE SCALE GENOMIC DNA]</scope>
    <source>
        <strain evidence="8">CL2024</strain>
        <tissue evidence="8">Fresh tender leaves</tissue>
    </source>
</reference>
<dbReference type="FunFam" id="4.10.280.10:FF:000022">
    <property type="entry name" value="Basic helix-loop-helix transcription factor"/>
    <property type="match status" value="1"/>
</dbReference>
<dbReference type="EMBL" id="JBJKBG010000006">
    <property type="protein sequence ID" value="KAL3732965.1"/>
    <property type="molecule type" value="Genomic_DNA"/>
</dbReference>
<dbReference type="GO" id="GO:0006355">
    <property type="term" value="P:regulation of DNA-templated transcription"/>
    <property type="evidence" value="ECO:0007669"/>
    <property type="project" value="UniProtKB-ARBA"/>
</dbReference>
<evidence type="ECO:0000256" key="5">
    <source>
        <dbReference type="ARBA" id="ARBA00023242"/>
    </source>
</evidence>
<dbReference type="SUPFAM" id="SSF47459">
    <property type="entry name" value="HLH, helix-loop-helix DNA-binding domain"/>
    <property type="match status" value="1"/>
</dbReference>
<keyword evidence="2" id="KW-0805">Transcription regulation</keyword>
<dbReference type="InterPro" id="IPR045843">
    <property type="entry name" value="IND-like"/>
</dbReference>